<gene>
    <name evidence="2" type="ORF">BLS_008106</name>
</gene>
<protein>
    <submittedName>
        <fullName evidence="2">Uncharacterized protein</fullName>
    </submittedName>
</protein>
<organism evidence="2 3">
    <name type="scientific">Venturia inaequalis</name>
    <name type="common">Apple scab fungus</name>
    <dbReference type="NCBI Taxonomy" id="5025"/>
    <lineage>
        <taxon>Eukaryota</taxon>
        <taxon>Fungi</taxon>
        <taxon>Dikarya</taxon>
        <taxon>Ascomycota</taxon>
        <taxon>Pezizomycotina</taxon>
        <taxon>Dothideomycetes</taxon>
        <taxon>Pleosporomycetidae</taxon>
        <taxon>Venturiales</taxon>
        <taxon>Venturiaceae</taxon>
        <taxon>Venturia</taxon>
    </lineage>
</organism>
<dbReference type="AlphaFoldDB" id="A0A8H3YL68"/>
<sequence>MTPQLSPSFPKSFEEGVDRWDGPLWPGQDHFELRKGETEVLPHDYKVARSHINEITAHEDGIDNRSIPLQPGQDHIEPRKRETEVLPKKYRVVNGRELVPLTSEKNNDEKEEPKVEIEIVGYEDGIDGWDGPMWPGQDHAGLREGETEVLPEVYRVTKGLKLGVFGE</sequence>
<name>A0A8H3YL68_VENIN</name>
<evidence type="ECO:0000313" key="3">
    <source>
        <dbReference type="Proteomes" id="UP000433883"/>
    </source>
</evidence>
<evidence type="ECO:0000256" key="1">
    <source>
        <dbReference type="SAM" id="MobiDB-lite"/>
    </source>
</evidence>
<feature type="compositionally biased region" description="Basic and acidic residues" evidence="1">
    <location>
        <begin position="12"/>
        <end position="21"/>
    </location>
</feature>
<evidence type="ECO:0000313" key="2">
    <source>
        <dbReference type="EMBL" id="KAE9964750.1"/>
    </source>
</evidence>
<proteinExistence type="predicted"/>
<feature type="region of interest" description="Disordered" evidence="1">
    <location>
        <begin position="1"/>
        <end position="21"/>
    </location>
</feature>
<accession>A0A8H3YL68</accession>
<reference evidence="2 3" key="1">
    <citation type="submission" date="2019-11" db="EMBL/GenBank/DDBJ databases">
        <title>Venturia inaequalis Genome Resource.</title>
        <authorList>
            <person name="Lichtner F.J."/>
        </authorList>
    </citation>
    <scope>NUCLEOTIDE SEQUENCE [LARGE SCALE GENOMIC DNA]</scope>
    <source>
        <strain evidence="2">Bline_iso_100314</strain>
    </source>
</reference>
<dbReference type="EMBL" id="WNWQ01000670">
    <property type="protein sequence ID" value="KAE9964750.1"/>
    <property type="molecule type" value="Genomic_DNA"/>
</dbReference>
<dbReference type="Proteomes" id="UP000433883">
    <property type="component" value="Unassembled WGS sequence"/>
</dbReference>
<comment type="caution">
    <text evidence="2">The sequence shown here is derived from an EMBL/GenBank/DDBJ whole genome shotgun (WGS) entry which is preliminary data.</text>
</comment>